<dbReference type="HOGENOM" id="CLU_042529_1_4_10"/>
<feature type="domain" description="Thioredoxin" evidence="5">
    <location>
        <begin position="248"/>
        <end position="387"/>
    </location>
</feature>
<dbReference type="PROSITE" id="PS51352">
    <property type="entry name" value="THIOREDOXIN_2"/>
    <property type="match status" value="1"/>
</dbReference>
<dbReference type="CDD" id="cd02966">
    <property type="entry name" value="TlpA_like_family"/>
    <property type="match status" value="1"/>
</dbReference>
<dbReference type="AlphaFoldDB" id="H1DK51"/>
<dbReference type="InterPro" id="IPR025380">
    <property type="entry name" value="DUF4369"/>
</dbReference>
<name>H1DK51_9BACT</name>
<dbReference type="PROSITE" id="PS51257">
    <property type="entry name" value="PROKAR_LIPOPROTEIN"/>
    <property type="match status" value="1"/>
</dbReference>
<dbReference type="SUPFAM" id="SSF52833">
    <property type="entry name" value="Thioredoxin-like"/>
    <property type="match status" value="1"/>
</dbReference>
<protein>
    <recommendedName>
        <fullName evidence="5">Thioredoxin domain-containing protein</fullName>
    </recommendedName>
</protein>
<keyword evidence="4" id="KW-0676">Redox-active center</keyword>
<reference evidence="6 7" key="1">
    <citation type="submission" date="2012-01" db="EMBL/GenBank/DDBJ databases">
        <title>The Genome Sequence of Odoribacter laneus YIT 12061.</title>
        <authorList>
            <consortium name="The Broad Institute Genome Sequencing Platform"/>
            <person name="Earl A."/>
            <person name="Ward D."/>
            <person name="Feldgarden M."/>
            <person name="Gevers D."/>
            <person name="Morotomi M."/>
            <person name="Young S.K."/>
            <person name="Zeng Q."/>
            <person name="Gargeya S."/>
            <person name="Fitzgerald M."/>
            <person name="Haas B."/>
            <person name="Abouelleil A."/>
            <person name="Alvarado L."/>
            <person name="Arachchi H.M."/>
            <person name="Berlin A."/>
            <person name="Chapman S.B."/>
            <person name="Gearin G."/>
            <person name="Goldberg J."/>
            <person name="Griggs A."/>
            <person name="Gujja S."/>
            <person name="Hansen M."/>
            <person name="Heiman D."/>
            <person name="Howarth C."/>
            <person name="Larimer J."/>
            <person name="Lui A."/>
            <person name="MacDonald P.J.P."/>
            <person name="McCowen C."/>
            <person name="Montmayeur A."/>
            <person name="Murphy C."/>
            <person name="Neiman D."/>
            <person name="Pearson M."/>
            <person name="Priest M."/>
            <person name="Roberts A."/>
            <person name="Saif S."/>
            <person name="Shea T."/>
            <person name="Sisk P."/>
            <person name="Stolte C."/>
            <person name="Sykes S."/>
            <person name="Wortman J."/>
            <person name="Nusbaum C."/>
            <person name="Birren B."/>
        </authorList>
    </citation>
    <scope>NUCLEOTIDE SEQUENCE [LARGE SCALE GENOMIC DNA]</scope>
    <source>
        <strain evidence="6 7">YIT 12061</strain>
    </source>
</reference>
<dbReference type="GeneID" id="98070171"/>
<gene>
    <name evidence="6" type="ORF">HMPREF9449_02637</name>
</gene>
<dbReference type="Proteomes" id="UP000004892">
    <property type="component" value="Unassembled WGS sequence"/>
</dbReference>
<evidence type="ECO:0000256" key="1">
    <source>
        <dbReference type="ARBA" id="ARBA00004196"/>
    </source>
</evidence>
<comment type="caution">
    <text evidence="6">The sequence shown here is derived from an EMBL/GenBank/DDBJ whole genome shotgun (WGS) entry which is preliminary data.</text>
</comment>
<dbReference type="Pfam" id="PF14289">
    <property type="entry name" value="DUF4369"/>
    <property type="match status" value="1"/>
</dbReference>
<dbReference type="RefSeq" id="WP_009137781.1">
    <property type="nucleotide sequence ID" value="NZ_JH594597.1"/>
</dbReference>
<keyword evidence="2" id="KW-0201">Cytochrome c-type biogenesis</keyword>
<organism evidence="6 7">
    <name type="scientific">Odoribacter laneus YIT 12061</name>
    <dbReference type="NCBI Taxonomy" id="742817"/>
    <lineage>
        <taxon>Bacteria</taxon>
        <taxon>Pseudomonadati</taxon>
        <taxon>Bacteroidota</taxon>
        <taxon>Bacteroidia</taxon>
        <taxon>Bacteroidales</taxon>
        <taxon>Odoribacteraceae</taxon>
        <taxon>Odoribacter</taxon>
    </lineage>
</organism>
<dbReference type="GO" id="GO:0016491">
    <property type="term" value="F:oxidoreductase activity"/>
    <property type="evidence" value="ECO:0007669"/>
    <property type="project" value="InterPro"/>
</dbReference>
<evidence type="ECO:0000256" key="2">
    <source>
        <dbReference type="ARBA" id="ARBA00022748"/>
    </source>
</evidence>
<evidence type="ECO:0000256" key="3">
    <source>
        <dbReference type="ARBA" id="ARBA00023157"/>
    </source>
</evidence>
<dbReference type="GO" id="GO:0017004">
    <property type="term" value="P:cytochrome complex assembly"/>
    <property type="evidence" value="ECO:0007669"/>
    <property type="project" value="UniProtKB-KW"/>
</dbReference>
<sequence>MMIKNIFFTGFILLTLAACQKYNVKIEGNIEGADKQQIYLDQLNVGGIETIDSAKTNRAGQFSFKMNVSLPTFYMIRIGKQQAITLLAEPDQKIKINGALDQLKSNYWVEGSEGSLWIKLLNFQLNRTQSALDSLRNVYNALPENKEYDIQRTTVAAEWDSVLINQVRFSRNFIVQHAISPASYYALYQKINNDNFILTPETDLQSYKIVLSSLLAMYPESQYTKALNAHYEKIQKDLQAQKMRALILHSENSLPEINLPDINGNLVSFNALKGKYIILDFTVLASPESVEYIKALQAVYNKFHHKGVEIYQVCLDQNKLLWEELVRKYDIKWKCVRDPEALKSKAARDFNIQEIPSNYIINKDFDIAGKNLYGKRMEDRLQDIINK</sequence>
<keyword evidence="3" id="KW-1015">Disulfide bond</keyword>
<dbReference type="Pfam" id="PF00578">
    <property type="entry name" value="AhpC-TSA"/>
    <property type="match status" value="1"/>
</dbReference>
<dbReference type="InterPro" id="IPR013766">
    <property type="entry name" value="Thioredoxin_domain"/>
</dbReference>
<evidence type="ECO:0000256" key="4">
    <source>
        <dbReference type="ARBA" id="ARBA00023284"/>
    </source>
</evidence>
<dbReference type="InterPro" id="IPR050553">
    <property type="entry name" value="Thioredoxin_ResA/DsbE_sf"/>
</dbReference>
<dbReference type="Gene3D" id="3.40.30.10">
    <property type="entry name" value="Glutaredoxin"/>
    <property type="match status" value="1"/>
</dbReference>
<evidence type="ECO:0000259" key="5">
    <source>
        <dbReference type="PROSITE" id="PS51352"/>
    </source>
</evidence>
<comment type="subcellular location">
    <subcellularLocation>
        <location evidence="1">Cell envelope</location>
    </subcellularLocation>
</comment>
<dbReference type="STRING" id="742817.HMPREF9449_02637"/>
<dbReference type="InterPro" id="IPR000866">
    <property type="entry name" value="AhpC/TSA"/>
</dbReference>
<dbReference type="PANTHER" id="PTHR42852:SF6">
    <property type="entry name" value="THIOL:DISULFIDE INTERCHANGE PROTEIN DSBE"/>
    <property type="match status" value="1"/>
</dbReference>
<keyword evidence="7" id="KW-1185">Reference proteome</keyword>
<dbReference type="InterPro" id="IPR036249">
    <property type="entry name" value="Thioredoxin-like_sf"/>
</dbReference>
<dbReference type="eggNOG" id="COG0450">
    <property type="taxonomic scope" value="Bacteria"/>
</dbReference>
<accession>H1DK51</accession>
<dbReference type="PANTHER" id="PTHR42852">
    <property type="entry name" value="THIOL:DISULFIDE INTERCHANGE PROTEIN DSBE"/>
    <property type="match status" value="1"/>
</dbReference>
<evidence type="ECO:0000313" key="6">
    <source>
        <dbReference type="EMBL" id="EHP45665.1"/>
    </source>
</evidence>
<evidence type="ECO:0000313" key="7">
    <source>
        <dbReference type="Proteomes" id="UP000004892"/>
    </source>
</evidence>
<dbReference type="GO" id="GO:0030313">
    <property type="term" value="C:cell envelope"/>
    <property type="evidence" value="ECO:0007669"/>
    <property type="project" value="UniProtKB-SubCell"/>
</dbReference>
<dbReference type="GO" id="GO:0016209">
    <property type="term" value="F:antioxidant activity"/>
    <property type="evidence" value="ECO:0007669"/>
    <property type="project" value="InterPro"/>
</dbReference>
<dbReference type="EMBL" id="ADMC01000028">
    <property type="protein sequence ID" value="EHP45665.1"/>
    <property type="molecule type" value="Genomic_DNA"/>
</dbReference>
<dbReference type="PATRIC" id="fig|742817.3.peg.2827"/>
<proteinExistence type="predicted"/>